<organism evidence="2 3">
    <name type="scientific">Paracoccidioides brasiliensis</name>
    <dbReference type="NCBI Taxonomy" id="121759"/>
    <lineage>
        <taxon>Eukaryota</taxon>
        <taxon>Fungi</taxon>
        <taxon>Dikarya</taxon>
        <taxon>Ascomycota</taxon>
        <taxon>Pezizomycotina</taxon>
        <taxon>Eurotiomycetes</taxon>
        <taxon>Eurotiomycetidae</taxon>
        <taxon>Onygenales</taxon>
        <taxon>Ajellomycetaceae</taxon>
        <taxon>Paracoccidioides</taxon>
    </lineage>
</organism>
<accession>A0A1D2J483</accession>
<feature type="region of interest" description="Disordered" evidence="1">
    <location>
        <begin position="116"/>
        <end position="166"/>
    </location>
</feature>
<name>A0A1D2J483_PARBR</name>
<gene>
    <name evidence="2" type="ORF">ACO22_07601</name>
</gene>
<evidence type="ECO:0000313" key="2">
    <source>
        <dbReference type="EMBL" id="ODH13099.1"/>
    </source>
</evidence>
<sequence length="166" mass="17387">DRDTSAVNVPLHPKRRPATDVVRADTSPVTAHLPVPETATPPAEVTQVEEELVARNAISVVRLDTSPETAPRDTAPVDMAVVLVATEVAMVATVNKLATLVVVSATWLATARRDKSATTAAKLVTSPETAPPKSRASVFATNASSPATSRQPAPTKHLKKSWVGAS</sequence>
<feature type="region of interest" description="Disordered" evidence="1">
    <location>
        <begin position="1"/>
        <end position="43"/>
    </location>
</feature>
<dbReference type="Proteomes" id="UP000242814">
    <property type="component" value="Unassembled WGS sequence"/>
</dbReference>
<dbReference type="EMBL" id="LZYO01000584">
    <property type="protein sequence ID" value="ODH13099.1"/>
    <property type="molecule type" value="Genomic_DNA"/>
</dbReference>
<protein>
    <submittedName>
        <fullName evidence="2">Uncharacterized protein</fullName>
    </submittedName>
</protein>
<evidence type="ECO:0000313" key="3">
    <source>
        <dbReference type="Proteomes" id="UP000242814"/>
    </source>
</evidence>
<proteinExistence type="predicted"/>
<evidence type="ECO:0000256" key="1">
    <source>
        <dbReference type="SAM" id="MobiDB-lite"/>
    </source>
</evidence>
<dbReference type="AlphaFoldDB" id="A0A1D2J483"/>
<feature type="non-terminal residue" evidence="2">
    <location>
        <position position="1"/>
    </location>
</feature>
<comment type="caution">
    <text evidence="2">The sequence shown here is derived from an EMBL/GenBank/DDBJ whole genome shotgun (WGS) entry which is preliminary data.</text>
</comment>
<feature type="compositionally biased region" description="Polar residues" evidence="1">
    <location>
        <begin position="139"/>
        <end position="152"/>
    </location>
</feature>
<reference evidence="2 3" key="1">
    <citation type="submission" date="2016-06" db="EMBL/GenBank/DDBJ databases">
        <authorList>
            <person name="Kjaerup R.B."/>
            <person name="Dalgaard T.S."/>
            <person name="Juul-Madsen H.R."/>
        </authorList>
    </citation>
    <scope>NUCLEOTIDE SEQUENCE [LARGE SCALE GENOMIC DNA]</scope>
    <source>
        <strain evidence="2 3">Pb300</strain>
    </source>
</reference>